<protein>
    <recommendedName>
        <fullName evidence="2">G domain-containing protein</fullName>
    </recommendedName>
</protein>
<feature type="transmembrane region" description="Helical" evidence="1">
    <location>
        <begin position="115"/>
        <end position="138"/>
    </location>
</feature>
<dbReference type="PANTHER" id="PTHR11649:SF13">
    <property type="entry name" value="ENGB-TYPE G DOMAIN-CONTAINING PROTEIN"/>
    <property type="match status" value="1"/>
</dbReference>
<dbReference type="Pfam" id="PF01926">
    <property type="entry name" value="MMR_HSR1"/>
    <property type="match status" value="1"/>
</dbReference>
<keyword evidence="1" id="KW-0812">Transmembrane</keyword>
<keyword evidence="1" id="KW-0472">Membrane</keyword>
<evidence type="ECO:0000313" key="4">
    <source>
        <dbReference type="Proteomes" id="UP001187471"/>
    </source>
</evidence>
<evidence type="ECO:0000313" key="3">
    <source>
        <dbReference type="EMBL" id="KAK2982635.1"/>
    </source>
</evidence>
<organism evidence="3 4">
    <name type="scientific">Escallonia rubra</name>
    <dbReference type="NCBI Taxonomy" id="112253"/>
    <lineage>
        <taxon>Eukaryota</taxon>
        <taxon>Viridiplantae</taxon>
        <taxon>Streptophyta</taxon>
        <taxon>Embryophyta</taxon>
        <taxon>Tracheophyta</taxon>
        <taxon>Spermatophyta</taxon>
        <taxon>Magnoliopsida</taxon>
        <taxon>eudicotyledons</taxon>
        <taxon>Gunneridae</taxon>
        <taxon>Pentapetalae</taxon>
        <taxon>asterids</taxon>
        <taxon>campanulids</taxon>
        <taxon>Escalloniales</taxon>
        <taxon>Escalloniaceae</taxon>
        <taxon>Escallonia</taxon>
    </lineage>
</organism>
<dbReference type="EMBL" id="JAVXUO010001407">
    <property type="protein sequence ID" value="KAK2982635.1"/>
    <property type="molecule type" value="Genomic_DNA"/>
</dbReference>
<name>A0AA88UFH5_9ASTE</name>
<keyword evidence="1" id="KW-1133">Transmembrane helix</keyword>
<keyword evidence="4" id="KW-1185">Reference proteome</keyword>
<gene>
    <name evidence="3" type="ORF">RJ640_015014</name>
</gene>
<dbReference type="GO" id="GO:0005525">
    <property type="term" value="F:GTP binding"/>
    <property type="evidence" value="ECO:0007669"/>
    <property type="project" value="InterPro"/>
</dbReference>
<accession>A0AA88UFH5</accession>
<dbReference type="AlphaFoldDB" id="A0AA88UFH5"/>
<evidence type="ECO:0000259" key="2">
    <source>
        <dbReference type="Pfam" id="PF01926"/>
    </source>
</evidence>
<dbReference type="SUPFAM" id="SSF52540">
    <property type="entry name" value="P-loop containing nucleoside triphosphate hydrolases"/>
    <property type="match status" value="1"/>
</dbReference>
<sequence>MEVAHADLAEVARMVLVEEDAVMGSNIVLSKYARDAQVAQAEFVKSSVRTEDCPADGLPEFALVGRSNVGKSSLMNSLCNTLTVSLIPRRPWPSIHFSSRRQPAPVPSPPASPPLWLSATSPFTVAWALSLCCCCAAFSTQLLFCRWSAALPLVCCSAAAAGLLLCGWSAAVEVEHRLAPYRDDLPSLFSSWQRQSTVRMRAATIYYFDSNGGSDLLFSQWLWRSRGKAQGFGAIIVLGEIETQIEIPIDRLFVPPETDVPSLTTPLSTRILKVSNIVLSKYARDAQVAQAEFVKSSVRTVRPKGCRSLRLWAGRMLVESDWSEQLSAKAELYRISKEPWTSWTPPEDKPYENCRKDTIGKAQGFGAIIVLGGCHFSHKILSAIKERAL</sequence>
<dbReference type="InterPro" id="IPR006073">
    <property type="entry name" value="GTP-bd"/>
</dbReference>
<dbReference type="PANTHER" id="PTHR11649">
    <property type="entry name" value="MSS1/TRME-RELATED GTP-BINDING PROTEIN"/>
    <property type="match status" value="1"/>
</dbReference>
<reference evidence="3" key="1">
    <citation type="submission" date="2022-12" db="EMBL/GenBank/DDBJ databases">
        <title>Draft genome assemblies for two species of Escallonia (Escalloniales).</title>
        <authorList>
            <person name="Chanderbali A."/>
            <person name="Dervinis C."/>
            <person name="Anghel I."/>
            <person name="Soltis D."/>
            <person name="Soltis P."/>
            <person name="Zapata F."/>
        </authorList>
    </citation>
    <scope>NUCLEOTIDE SEQUENCE</scope>
    <source>
        <strain evidence="3">UCBG92.1500</strain>
        <tissue evidence="3">Leaf</tissue>
    </source>
</reference>
<comment type="caution">
    <text evidence="3">The sequence shown here is derived from an EMBL/GenBank/DDBJ whole genome shotgun (WGS) entry which is preliminary data.</text>
</comment>
<dbReference type="InterPro" id="IPR027417">
    <property type="entry name" value="P-loop_NTPase"/>
</dbReference>
<evidence type="ECO:0000256" key="1">
    <source>
        <dbReference type="SAM" id="Phobius"/>
    </source>
</evidence>
<feature type="transmembrane region" description="Helical" evidence="1">
    <location>
        <begin position="150"/>
        <end position="171"/>
    </location>
</feature>
<dbReference type="Proteomes" id="UP001187471">
    <property type="component" value="Unassembled WGS sequence"/>
</dbReference>
<feature type="domain" description="G" evidence="2">
    <location>
        <begin position="61"/>
        <end position="81"/>
    </location>
</feature>
<proteinExistence type="predicted"/>
<dbReference type="Gene3D" id="3.40.50.300">
    <property type="entry name" value="P-loop containing nucleotide triphosphate hydrolases"/>
    <property type="match status" value="1"/>
</dbReference>